<comment type="catalytic activity">
    <reaction evidence="7">
        <text>aldehydo-D-ribose 5-phosphate + D-glyceraldehyde 3-phosphate + L-glutamine = pyridoxal 5'-phosphate + L-glutamate + phosphate + 3 H2O + H(+)</text>
        <dbReference type="Rhea" id="RHEA:31507"/>
        <dbReference type="ChEBI" id="CHEBI:15377"/>
        <dbReference type="ChEBI" id="CHEBI:15378"/>
        <dbReference type="ChEBI" id="CHEBI:29985"/>
        <dbReference type="ChEBI" id="CHEBI:43474"/>
        <dbReference type="ChEBI" id="CHEBI:58273"/>
        <dbReference type="ChEBI" id="CHEBI:58359"/>
        <dbReference type="ChEBI" id="CHEBI:59776"/>
        <dbReference type="ChEBI" id="CHEBI:597326"/>
        <dbReference type="EC" id="4.3.3.6"/>
    </reaction>
</comment>
<name>A0A3N3ZV94_9MICC</name>
<keyword evidence="5 7" id="KW-0456">Lyase</keyword>
<feature type="active site" description="Nucleophile" evidence="7 8">
    <location>
        <position position="84"/>
    </location>
</feature>
<dbReference type="Proteomes" id="UP000270616">
    <property type="component" value="Unassembled WGS sequence"/>
</dbReference>
<dbReference type="PROSITE" id="PS01236">
    <property type="entry name" value="PDXT_SNO_1"/>
    <property type="match status" value="1"/>
</dbReference>
<dbReference type="HAMAP" id="MF_01615">
    <property type="entry name" value="PdxT"/>
    <property type="match status" value="1"/>
</dbReference>
<feature type="binding site" evidence="7 9">
    <location>
        <begin position="139"/>
        <end position="140"/>
    </location>
    <ligand>
        <name>L-glutamine</name>
        <dbReference type="ChEBI" id="CHEBI:58359"/>
    </ligand>
</feature>
<evidence type="ECO:0000256" key="3">
    <source>
        <dbReference type="ARBA" id="ARBA00022898"/>
    </source>
</evidence>
<dbReference type="NCBIfam" id="TIGR03800">
    <property type="entry name" value="PLP_synth_Pdx2"/>
    <property type="match status" value="1"/>
</dbReference>
<dbReference type="EC" id="4.3.3.6" evidence="7"/>
<dbReference type="InterPro" id="IPR029062">
    <property type="entry name" value="Class_I_gatase-like"/>
</dbReference>
<keyword evidence="3 7" id="KW-0663">Pyridoxal phosphate</keyword>
<organism evidence="10 11">
    <name type="scientific">Kocuria soli</name>
    <dbReference type="NCBI Taxonomy" id="2485125"/>
    <lineage>
        <taxon>Bacteria</taxon>
        <taxon>Bacillati</taxon>
        <taxon>Actinomycetota</taxon>
        <taxon>Actinomycetes</taxon>
        <taxon>Micrococcales</taxon>
        <taxon>Micrococcaceae</taxon>
        <taxon>Kocuria</taxon>
    </lineage>
</organism>
<feature type="active site" description="Charge relay system" evidence="7 8">
    <location>
        <position position="183"/>
    </location>
</feature>
<dbReference type="InterPro" id="IPR021196">
    <property type="entry name" value="PdxT/SNO_CS"/>
</dbReference>
<dbReference type="AlphaFoldDB" id="A0A3N3ZV94"/>
<proteinExistence type="inferred from homology"/>
<dbReference type="Gene3D" id="3.40.50.880">
    <property type="match status" value="1"/>
</dbReference>
<comment type="function">
    <text evidence="7">Catalyzes the hydrolysis of glutamine to glutamate and ammonia as part of the biosynthesis of pyridoxal 5'-phosphate. The resulting ammonia molecule is channeled to the active site of PdxS.</text>
</comment>
<evidence type="ECO:0000256" key="6">
    <source>
        <dbReference type="ARBA" id="ARBA00049534"/>
    </source>
</evidence>
<comment type="catalytic activity">
    <reaction evidence="6 7">
        <text>L-glutamine + H2O = L-glutamate + NH4(+)</text>
        <dbReference type="Rhea" id="RHEA:15889"/>
        <dbReference type="ChEBI" id="CHEBI:15377"/>
        <dbReference type="ChEBI" id="CHEBI:28938"/>
        <dbReference type="ChEBI" id="CHEBI:29985"/>
        <dbReference type="ChEBI" id="CHEBI:58359"/>
        <dbReference type="EC" id="3.5.1.2"/>
    </reaction>
</comment>
<comment type="pathway">
    <text evidence="7">Cofactor biosynthesis; pyridoxal 5'-phosphate biosynthesis.</text>
</comment>
<dbReference type="GO" id="GO:0004359">
    <property type="term" value="F:glutaminase activity"/>
    <property type="evidence" value="ECO:0007669"/>
    <property type="project" value="UniProtKB-UniRule"/>
</dbReference>
<evidence type="ECO:0000256" key="7">
    <source>
        <dbReference type="HAMAP-Rule" id="MF_01615"/>
    </source>
</evidence>
<dbReference type="OrthoDB" id="9810320at2"/>
<comment type="caution">
    <text evidence="10">The sequence shown here is derived from an EMBL/GenBank/DDBJ whole genome shotgun (WGS) entry which is preliminary data.</text>
</comment>
<comment type="similarity">
    <text evidence="1 7">Belongs to the glutaminase PdxT/SNO family.</text>
</comment>
<dbReference type="EMBL" id="RKMF01000014">
    <property type="protein sequence ID" value="ROZ62235.1"/>
    <property type="molecule type" value="Genomic_DNA"/>
</dbReference>
<dbReference type="Pfam" id="PF01174">
    <property type="entry name" value="SNO"/>
    <property type="match status" value="1"/>
</dbReference>
<dbReference type="SUPFAM" id="SSF52317">
    <property type="entry name" value="Class I glutamine amidotransferase-like"/>
    <property type="match status" value="1"/>
</dbReference>
<dbReference type="PANTHER" id="PTHR31559:SF0">
    <property type="entry name" value="PYRIDOXAL 5'-PHOSPHATE SYNTHASE SUBUNIT SNO1-RELATED"/>
    <property type="match status" value="1"/>
</dbReference>
<evidence type="ECO:0000256" key="4">
    <source>
        <dbReference type="ARBA" id="ARBA00022962"/>
    </source>
</evidence>
<dbReference type="PROSITE" id="PS51130">
    <property type="entry name" value="PDXT_SNO_2"/>
    <property type="match status" value="1"/>
</dbReference>
<dbReference type="PANTHER" id="PTHR31559">
    <property type="entry name" value="PYRIDOXAL 5'-PHOSPHATE SYNTHASE SUBUNIT SNO"/>
    <property type="match status" value="1"/>
</dbReference>
<dbReference type="GO" id="GO:0005829">
    <property type="term" value="C:cytosol"/>
    <property type="evidence" value="ECO:0007669"/>
    <property type="project" value="TreeGrafter"/>
</dbReference>
<dbReference type="PIRSF" id="PIRSF005639">
    <property type="entry name" value="Glut_amidoT_SNO"/>
    <property type="match status" value="1"/>
</dbReference>
<dbReference type="InterPro" id="IPR002161">
    <property type="entry name" value="PdxT/SNO"/>
</dbReference>
<evidence type="ECO:0000256" key="8">
    <source>
        <dbReference type="PIRSR" id="PIRSR005639-1"/>
    </source>
</evidence>
<keyword evidence="11" id="KW-1185">Reference proteome</keyword>
<dbReference type="EC" id="3.5.1.2" evidence="7"/>
<dbReference type="PROSITE" id="PS51273">
    <property type="entry name" value="GATASE_TYPE_1"/>
    <property type="match status" value="1"/>
</dbReference>
<sequence>MTGVPRIAVLALQGGVAEHVEMLRELGAEPVPVRSAAALSSGPWHGVVLPGGESSTMDRLLRRFRMRDPLAELITSGVPVLATCAGLILLAERIEDPAPGQTSLGVLPVTVRRNAFGRQVDSSREEVSTAFGKVDAAFIRAPEVTAVGGDVRVIARRGSSPQGAGAVVAVATDQVIGMSFHPELTHDLTLHSEFVRRAHRQRHA</sequence>
<dbReference type="GO" id="GO:1903600">
    <property type="term" value="C:glutaminase complex"/>
    <property type="evidence" value="ECO:0007669"/>
    <property type="project" value="TreeGrafter"/>
</dbReference>
<feature type="binding site" evidence="7 9">
    <location>
        <position position="113"/>
    </location>
    <ligand>
        <name>L-glutamine</name>
        <dbReference type="ChEBI" id="CHEBI:58359"/>
    </ligand>
</feature>
<evidence type="ECO:0000313" key="10">
    <source>
        <dbReference type="EMBL" id="ROZ62235.1"/>
    </source>
</evidence>
<reference evidence="10 11" key="1">
    <citation type="submission" date="2018-10" db="EMBL/GenBank/DDBJ databases">
        <title>Kocuria sp. M5W7-7, whole genome shotgun sequence.</title>
        <authorList>
            <person name="Tuo L."/>
        </authorList>
    </citation>
    <scope>NUCLEOTIDE SEQUENCE [LARGE SCALE GENOMIC DNA]</scope>
    <source>
        <strain evidence="10 11">M5W7-7</strain>
    </source>
</reference>
<evidence type="ECO:0000256" key="9">
    <source>
        <dbReference type="PIRSR" id="PIRSR005639-2"/>
    </source>
</evidence>
<protein>
    <recommendedName>
        <fullName evidence="7">Pyridoxal 5'-phosphate synthase subunit PdxT</fullName>
        <ecNumber evidence="7">4.3.3.6</ecNumber>
    </recommendedName>
    <alternativeName>
        <fullName evidence="7">Pdx2</fullName>
    </alternativeName>
    <alternativeName>
        <fullName evidence="7">Pyridoxal 5'-phosphate synthase glutaminase subunit</fullName>
        <ecNumber evidence="7">3.5.1.2</ecNumber>
    </alternativeName>
</protein>
<evidence type="ECO:0000256" key="2">
    <source>
        <dbReference type="ARBA" id="ARBA00022801"/>
    </source>
</evidence>
<gene>
    <name evidence="7 10" type="primary">pdxT</name>
    <name evidence="10" type="ORF">EDL96_10690</name>
</gene>
<comment type="subunit">
    <text evidence="7">In the presence of PdxS, forms a dodecamer of heterodimers. Only shows activity in the heterodimer.</text>
</comment>
<accession>A0A3N3ZV94</accession>
<keyword evidence="4 7" id="KW-0315">Glutamine amidotransferase</keyword>
<dbReference type="GO" id="GO:0042823">
    <property type="term" value="P:pyridoxal phosphate biosynthetic process"/>
    <property type="evidence" value="ECO:0007669"/>
    <property type="project" value="UniProtKB-UniRule"/>
</dbReference>
<evidence type="ECO:0000256" key="1">
    <source>
        <dbReference type="ARBA" id="ARBA00008345"/>
    </source>
</evidence>
<evidence type="ECO:0000313" key="11">
    <source>
        <dbReference type="Proteomes" id="UP000270616"/>
    </source>
</evidence>
<keyword evidence="2 7" id="KW-0378">Hydrolase</keyword>
<dbReference type="GO" id="GO:0036381">
    <property type="term" value="F:pyridoxal 5'-phosphate synthase (glutamine hydrolysing) activity"/>
    <property type="evidence" value="ECO:0007669"/>
    <property type="project" value="UniProtKB-UniRule"/>
</dbReference>
<feature type="binding site" evidence="7 9">
    <location>
        <begin position="52"/>
        <end position="54"/>
    </location>
    <ligand>
        <name>L-glutamine</name>
        <dbReference type="ChEBI" id="CHEBI:58359"/>
    </ligand>
</feature>
<evidence type="ECO:0000256" key="5">
    <source>
        <dbReference type="ARBA" id="ARBA00023239"/>
    </source>
</evidence>
<feature type="active site" description="Charge relay system" evidence="7 8">
    <location>
        <position position="181"/>
    </location>
</feature>
<dbReference type="GO" id="GO:0008614">
    <property type="term" value="P:pyridoxine metabolic process"/>
    <property type="evidence" value="ECO:0007669"/>
    <property type="project" value="TreeGrafter"/>
</dbReference>
<dbReference type="GO" id="GO:0006543">
    <property type="term" value="P:L-glutamine catabolic process"/>
    <property type="evidence" value="ECO:0007669"/>
    <property type="project" value="UniProtKB-UniRule"/>
</dbReference>
<dbReference type="UniPathway" id="UPA00245"/>